<keyword evidence="3" id="KW-1185">Reference proteome</keyword>
<dbReference type="Gramene" id="QL10p050657:mrna">
    <property type="protein sequence ID" value="QL10p050657:mrna"/>
    <property type="gene ID" value="QL10p050657"/>
</dbReference>
<reference evidence="2 3" key="1">
    <citation type="journal article" date="2016" name="G3 (Bethesda)">
        <title>First Draft Assembly and Annotation of the Genome of a California Endemic Oak Quercus lobata Nee (Fagaceae).</title>
        <authorList>
            <person name="Sork V.L."/>
            <person name="Fitz-Gibbon S.T."/>
            <person name="Puiu D."/>
            <person name="Crepeau M."/>
            <person name="Gugger P.F."/>
            <person name="Sherman R."/>
            <person name="Stevens K."/>
            <person name="Langley C.H."/>
            <person name="Pellegrini M."/>
            <person name="Salzberg S.L."/>
        </authorList>
    </citation>
    <scope>NUCLEOTIDE SEQUENCE [LARGE SCALE GENOMIC DNA]</scope>
    <source>
        <strain evidence="2 3">cv. SW786</strain>
    </source>
</reference>
<reference evidence="2" key="2">
    <citation type="submission" date="2021-01" db="UniProtKB">
        <authorList>
            <consortium name="EnsemblPlants"/>
        </authorList>
    </citation>
    <scope>IDENTIFICATION</scope>
</reference>
<sequence length="423" mass="47944">MEDDVITGLGNIKLTTDEEEIIAISETGRLEAIESCCLSLIGNFLTCKPFNKRAEKTTIRRAWGGPWTFDNQLLMLQRWKKGMTVENIRMEYASLWVQICGAPLDMFSPQVASEVGNRLGIVEEVERRQRQDELNFFMRVHVALPISKPLRRGAYIADLDGAWTWDLPRQTEYKLMSGRWRTAVTEQRQMGDSGDRSDNDRPNKRKTVILGTVPEIQEVDSVNKGDSTYMKDANAKNVGMFVRDAYVKDVNAENMGKGYGNIGDISEFAYVKDANAENMGMLIIAKNPDSGGGIALIWKREVSLDVTNFTANHVLAKVVEEDGFEWFLTGFYDWPEANQREKSWKLLAHLKTFVDGPWLCIGDFNAFLHASEKQSKRPAQAAQVDAFRDALKLCQLEDLGYRGYPFSWSNKRPGDANTKVRLD</sequence>
<dbReference type="InParanoid" id="A0A7N2MTB5"/>
<dbReference type="InterPro" id="IPR036691">
    <property type="entry name" value="Endo/exonu/phosph_ase_sf"/>
</dbReference>
<evidence type="ECO:0008006" key="4">
    <source>
        <dbReference type="Google" id="ProtNLM"/>
    </source>
</evidence>
<accession>A0A7N2MTB5</accession>
<evidence type="ECO:0000313" key="2">
    <source>
        <dbReference type="EnsemblPlants" id="QL10p050657:mrna"/>
    </source>
</evidence>
<proteinExistence type="predicted"/>
<dbReference type="PANTHER" id="PTHR31286">
    <property type="entry name" value="GLYCINE-RICH CELL WALL STRUCTURAL PROTEIN 1.8-LIKE"/>
    <property type="match status" value="1"/>
</dbReference>
<protein>
    <recommendedName>
        <fullName evidence="4">DUF4283 domain-containing protein</fullName>
    </recommendedName>
</protein>
<dbReference type="PANTHER" id="PTHR31286:SF167">
    <property type="entry name" value="OS09G0268800 PROTEIN"/>
    <property type="match status" value="1"/>
</dbReference>
<evidence type="ECO:0000256" key="1">
    <source>
        <dbReference type="SAM" id="MobiDB-lite"/>
    </source>
</evidence>
<dbReference type="SUPFAM" id="SSF56219">
    <property type="entry name" value="DNase I-like"/>
    <property type="match status" value="1"/>
</dbReference>
<feature type="region of interest" description="Disordered" evidence="1">
    <location>
        <begin position="184"/>
        <end position="204"/>
    </location>
</feature>
<dbReference type="InterPro" id="IPR040256">
    <property type="entry name" value="At4g02000-like"/>
</dbReference>
<dbReference type="EMBL" id="LRBV02000010">
    <property type="status" value="NOT_ANNOTATED_CDS"/>
    <property type="molecule type" value="Genomic_DNA"/>
</dbReference>
<dbReference type="EnsemblPlants" id="QL10p050657:mrna">
    <property type="protein sequence ID" value="QL10p050657:mrna"/>
    <property type="gene ID" value="QL10p050657"/>
</dbReference>
<evidence type="ECO:0000313" key="3">
    <source>
        <dbReference type="Proteomes" id="UP000594261"/>
    </source>
</evidence>
<organism evidence="2 3">
    <name type="scientific">Quercus lobata</name>
    <name type="common">Valley oak</name>
    <dbReference type="NCBI Taxonomy" id="97700"/>
    <lineage>
        <taxon>Eukaryota</taxon>
        <taxon>Viridiplantae</taxon>
        <taxon>Streptophyta</taxon>
        <taxon>Embryophyta</taxon>
        <taxon>Tracheophyta</taxon>
        <taxon>Spermatophyta</taxon>
        <taxon>Magnoliopsida</taxon>
        <taxon>eudicotyledons</taxon>
        <taxon>Gunneridae</taxon>
        <taxon>Pentapetalae</taxon>
        <taxon>rosids</taxon>
        <taxon>fabids</taxon>
        <taxon>Fagales</taxon>
        <taxon>Fagaceae</taxon>
        <taxon>Quercus</taxon>
    </lineage>
</organism>
<dbReference type="AlphaFoldDB" id="A0A7N2MTB5"/>
<dbReference type="Gene3D" id="3.60.10.10">
    <property type="entry name" value="Endonuclease/exonuclease/phosphatase"/>
    <property type="match status" value="1"/>
</dbReference>
<dbReference type="Proteomes" id="UP000594261">
    <property type="component" value="Chromosome 10"/>
</dbReference>
<feature type="compositionally biased region" description="Basic and acidic residues" evidence="1">
    <location>
        <begin position="193"/>
        <end position="202"/>
    </location>
</feature>
<name>A0A7N2MTB5_QUELO</name>